<gene>
    <name evidence="1" type="ORF">H2Z84_03745</name>
</gene>
<keyword evidence="2" id="KW-1185">Reference proteome</keyword>
<dbReference type="NCBIfam" id="TIGR02681">
    <property type="entry name" value="phage_pRha"/>
    <property type="match status" value="1"/>
</dbReference>
<dbReference type="EMBL" id="JACERN010000014">
    <property type="protein sequence ID" value="MBA4707507.1"/>
    <property type="molecule type" value="Genomic_DNA"/>
</dbReference>
<dbReference type="Proteomes" id="UP000545606">
    <property type="component" value="Unassembled WGS sequence"/>
</dbReference>
<reference evidence="1 2" key="1">
    <citation type="submission" date="2020-07" db="EMBL/GenBank/DDBJ databases">
        <title>Draft genome sequence of violacein-producing bacteria and related species.</title>
        <authorList>
            <person name="Wilson H.S."/>
            <person name="De Leon M.E."/>
        </authorList>
    </citation>
    <scope>NUCLEOTIDE SEQUENCE [LARGE SCALE GENOMIC DNA]</scope>
    <source>
        <strain evidence="1 2">HSC-21Su07</strain>
    </source>
</reference>
<accession>A0A838Y4N6</accession>
<sequence length="282" mass="31679">MAATQFPFQPNFYNLEPKYLISLAGNELRTTSAKVADAFGKLHKNIIQRIESLDCSAEFASANFSAHVQQVEVGNGAKRDSKHYEMTKDGFMFLVMGFTGKKAAMIKEAYINAFNWMAGQLLNKPEQKTTVDTRTPLRDAVNMLVAKKKLMYPDAYAIVHQRFAVGHIDELTQDQIPQAVEYVHQLVLEGEWMPAQKELPLVQKGYVLTEQEAAALSGVFSWAKRSASLLKDMEAPLRLLKSSLAPDAFDGGNEIWPHLRNTEKVREYAQQSSLALQRRVLG</sequence>
<organism evidence="1 2">
    <name type="scientific">Aquitalea aquatica</name>
    <dbReference type="NCBI Taxonomy" id="3044273"/>
    <lineage>
        <taxon>Bacteria</taxon>
        <taxon>Pseudomonadati</taxon>
        <taxon>Pseudomonadota</taxon>
        <taxon>Betaproteobacteria</taxon>
        <taxon>Neisseriales</taxon>
        <taxon>Chromobacteriaceae</taxon>
        <taxon>Aquitalea</taxon>
    </lineage>
</organism>
<evidence type="ECO:0000313" key="1">
    <source>
        <dbReference type="EMBL" id="MBA4707507.1"/>
    </source>
</evidence>
<dbReference type="Pfam" id="PF09669">
    <property type="entry name" value="Phage_pRha"/>
    <property type="match status" value="1"/>
</dbReference>
<proteinExistence type="predicted"/>
<protein>
    <submittedName>
        <fullName evidence="1">Rha family transcriptional regulator</fullName>
    </submittedName>
</protein>
<name>A0A838Y4N6_9NEIS</name>
<dbReference type="InterPro" id="IPR014054">
    <property type="entry name" value="Phage_regulatory_Rha"/>
</dbReference>
<dbReference type="AlphaFoldDB" id="A0A838Y4N6"/>
<comment type="caution">
    <text evidence="1">The sequence shown here is derived from an EMBL/GenBank/DDBJ whole genome shotgun (WGS) entry which is preliminary data.</text>
</comment>
<evidence type="ECO:0000313" key="2">
    <source>
        <dbReference type="Proteomes" id="UP000545606"/>
    </source>
</evidence>